<evidence type="ECO:0000313" key="2">
    <source>
        <dbReference type="Proteomes" id="UP000644147"/>
    </source>
</evidence>
<dbReference type="SUPFAM" id="SSF46785">
    <property type="entry name" value="Winged helix' DNA-binding domain"/>
    <property type="match status" value="1"/>
</dbReference>
<dbReference type="InterPro" id="IPR036388">
    <property type="entry name" value="WH-like_DNA-bd_sf"/>
</dbReference>
<evidence type="ECO:0000313" key="1">
    <source>
        <dbReference type="EMBL" id="MBK0404637.1"/>
    </source>
</evidence>
<dbReference type="PANTHER" id="PTHR33202:SF7">
    <property type="entry name" value="FERRIC UPTAKE REGULATION PROTEIN"/>
    <property type="match status" value="1"/>
</dbReference>
<accession>A0ABS1C5H0</accession>
<organism evidence="1 2">
    <name type="scientific">Adhaeribacter terrigena</name>
    <dbReference type="NCBI Taxonomy" id="2793070"/>
    <lineage>
        <taxon>Bacteria</taxon>
        <taxon>Pseudomonadati</taxon>
        <taxon>Bacteroidota</taxon>
        <taxon>Cytophagia</taxon>
        <taxon>Cytophagales</taxon>
        <taxon>Hymenobacteraceae</taxon>
        <taxon>Adhaeribacter</taxon>
    </lineage>
</organism>
<dbReference type="Gene3D" id="1.10.10.10">
    <property type="entry name" value="Winged helix-like DNA-binding domain superfamily/Winged helix DNA-binding domain"/>
    <property type="match status" value="1"/>
</dbReference>
<reference evidence="1 2" key="1">
    <citation type="submission" date="2020-12" db="EMBL/GenBank/DDBJ databases">
        <title>Bacterial novel species Adhaeribacter sp. BT258 isolated from soil.</title>
        <authorList>
            <person name="Jung H.-Y."/>
        </authorList>
    </citation>
    <scope>NUCLEOTIDE SEQUENCE [LARGE SCALE GENOMIC DNA]</scope>
    <source>
        <strain evidence="1 2">BT258</strain>
    </source>
</reference>
<protein>
    <submittedName>
        <fullName evidence="1">Transcriptional repressor</fullName>
    </submittedName>
</protein>
<name>A0ABS1C5H0_9BACT</name>
<dbReference type="PANTHER" id="PTHR33202">
    <property type="entry name" value="ZINC UPTAKE REGULATION PROTEIN"/>
    <property type="match status" value="1"/>
</dbReference>
<dbReference type="InterPro" id="IPR036390">
    <property type="entry name" value="WH_DNA-bd_sf"/>
</dbReference>
<proteinExistence type="predicted"/>
<gene>
    <name evidence="1" type="ORF">I5M27_16695</name>
</gene>
<dbReference type="RefSeq" id="WP_200507476.1">
    <property type="nucleotide sequence ID" value="NZ_JAEHFX010000010.1"/>
</dbReference>
<keyword evidence="2" id="KW-1185">Reference proteome</keyword>
<dbReference type="Pfam" id="PF01475">
    <property type="entry name" value="FUR"/>
    <property type="match status" value="1"/>
</dbReference>
<sequence length="124" mass="14087">MKRRNTPAKQAVLNLLNTSQAALSQELIEQTLKGTMDRVTVYRVLNSFCEDGLVHKIVSDDGKSYFALCQGCQETHHHHDHFHFRCLNCQKVECLQEEVKVKIPAGYRVESMNCLLTGYCKACA</sequence>
<comment type="caution">
    <text evidence="1">The sequence shown here is derived from an EMBL/GenBank/DDBJ whole genome shotgun (WGS) entry which is preliminary data.</text>
</comment>
<dbReference type="Proteomes" id="UP000644147">
    <property type="component" value="Unassembled WGS sequence"/>
</dbReference>
<dbReference type="EMBL" id="JAEHFX010000010">
    <property type="protein sequence ID" value="MBK0404637.1"/>
    <property type="molecule type" value="Genomic_DNA"/>
</dbReference>
<dbReference type="InterPro" id="IPR002481">
    <property type="entry name" value="FUR"/>
</dbReference>